<evidence type="ECO:0000256" key="1">
    <source>
        <dbReference type="ARBA" id="ARBA00022723"/>
    </source>
</evidence>
<proteinExistence type="predicted"/>
<evidence type="ECO:0000256" key="2">
    <source>
        <dbReference type="ARBA" id="ARBA00022837"/>
    </source>
</evidence>
<name>A0ABW8JD59_9GAMM</name>
<dbReference type="Proteomes" id="UP001620461">
    <property type="component" value="Unassembled WGS sequence"/>
</dbReference>
<evidence type="ECO:0000259" key="4">
    <source>
        <dbReference type="Pfam" id="PF05567"/>
    </source>
</evidence>
<keyword evidence="6" id="KW-1185">Reference proteome</keyword>
<evidence type="ECO:0000313" key="6">
    <source>
        <dbReference type="Proteomes" id="UP001620461"/>
    </source>
</evidence>
<protein>
    <recommendedName>
        <fullName evidence="4">PilY1 beta-propeller domain-containing protein</fullName>
    </recommendedName>
</protein>
<dbReference type="EMBL" id="JADIKJ010000001">
    <property type="protein sequence ID" value="MFK2899022.1"/>
    <property type="molecule type" value="Genomic_DNA"/>
</dbReference>
<keyword evidence="1" id="KW-0479">Metal-binding</keyword>
<gene>
    <name evidence="5" type="ORF">ISP15_01560</name>
</gene>
<feature type="domain" description="PilY1 beta-propeller" evidence="4">
    <location>
        <begin position="215"/>
        <end position="580"/>
    </location>
</feature>
<comment type="caution">
    <text evidence="5">The sequence shown here is derived from an EMBL/GenBank/DDBJ whole genome shotgun (WGS) entry which is preliminary data.</text>
</comment>
<evidence type="ECO:0000313" key="5">
    <source>
        <dbReference type="EMBL" id="MFK2899022.1"/>
    </source>
</evidence>
<keyword evidence="3" id="KW-0732">Signal</keyword>
<organism evidence="5 6">
    <name type="scientific">Dyella jejuensis</name>
    <dbReference type="NCBI Taxonomy" id="1432009"/>
    <lineage>
        <taxon>Bacteria</taxon>
        <taxon>Pseudomonadati</taxon>
        <taxon>Pseudomonadota</taxon>
        <taxon>Gammaproteobacteria</taxon>
        <taxon>Lysobacterales</taxon>
        <taxon>Rhodanobacteraceae</taxon>
        <taxon>Dyella</taxon>
    </lineage>
</organism>
<dbReference type="InterPro" id="IPR008707">
    <property type="entry name" value="B-propeller_PilY1"/>
</dbReference>
<evidence type="ECO:0000256" key="3">
    <source>
        <dbReference type="SAM" id="SignalP"/>
    </source>
</evidence>
<reference evidence="5 6" key="1">
    <citation type="submission" date="2020-10" db="EMBL/GenBank/DDBJ databases">
        <title>Phylogeny of dyella-like bacteria.</title>
        <authorList>
            <person name="Fu J."/>
        </authorList>
    </citation>
    <scope>NUCLEOTIDE SEQUENCE [LARGE SCALE GENOMIC DNA]</scope>
    <source>
        <strain evidence="5 6">JP1</strain>
    </source>
</reference>
<accession>A0ABW8JD59</accession>
<dbReference type="Pfam" id="PF05567">
    <property type="entry name" value="T4P_PilY1"/>
    <property type="match status" value="1"/>
</dbReference>
<dbReference type="RefSeq" id="WP_404544331.1">
    <property type="nucleotide sequence ID" value="NZ_JADIKJ010000001.1"/>
</dbReference>
<sequence length="726" mass="76026">MSTVLLSFALLLMLASHVQASAPAGTVELSPVPLDRAQAVPPLAVLGLNSSVLGQGSLAFEGGYDAADWSGVLKAVALNADGTDGDVMWNAGAMLSDAATSPPAGRRILSASADATGKVLAIAFEPEARFDAFESKGLMTPASEHPSDMLAARVNYLRGERAQERDGTMRVRGSLLGAIVDAQAVYVDAPTGTYRDSWPAINGVSATAPESAPSAQTYAAFRAEHADRPPMLYVAANDGMLHAFNAPVPVCRQQSPAGDCLVYDAGANAGRERWAYIPRAVYGNLGRLTSLSGFQFEPSVDATPVVRDVFFSQRGRHEWHTVLAGGLRLGGRGVYALDITHPDAVSENSPENTVLWEFDADAPAGDAMAGGRYDPADLGYTYGQPAVARLADARWALLVPGGYFPDCNQSDRPTPCDTAATPPGYSALFVLDAQTGAVIQELKTPTSMEGVSSYGLATPVLGDYNDDQIDDVAFAGDLAGNLWRFDLSSPRPAEWKVTLAYRPAVQGTQPVTVMPRLFPDPATGRFMVVFGTGKYLGEGDKAVTGMPTQSVYGIRDMVDGNGHAVTVTHDSLQSQALRQETVDGAIVRTLTDRPLSDSAGGWRIDLDVVPGERVVTTPMALFNSNTALVSTLVPAGDAPSGAVLAVNAANGGPGNGLSFGGHVYAGAMVEKPLTAGSLPAASVIGGGKLVLPGVALKGKHSDLALPLSFGSLLWRRRSWSMLTPDN</sequence>
<keyword evidence="2" id="KW-0106">Calcium</keyword>
<feature type="signal peptide" evidence="3">
    <location>
        <begin position="1"/>
        <end position="20"/>
    </location>
</feature>
<feature type="chain" id="PRO_5046441892" description="PilY1 beta-propeller domain-containing protein" evidence="3">
    <location>
        <begin position="21"/>
        <end position="726"/>
    </location>
</feature>